<dbReference type="Proteomes" id="UP001276840">
    <property type="component" value="Unassembled WGS sequence"/>
</dbReference>
<organism evidence="5 6">
    <name type="scientific">Mesorhizobium montanum</name>
    <dbReference type="NCBI Taxonomy" id="3072323"/>
    <lineage>
        <taxon>Bacteria</taxon>
        <taxon>Pseudomonadati</taxon>
        <taxon>Pseudomonadota</taxon>
        <taxon>Alphaproteobacteria</taxon>
        <taxon>Hyphomicrobiales</taxon>
        <taxon>Phyllobacteriaceae</taxon>
        <taxon>Mesorhizobium</taxon>
    </lineage>
</organism>
<dbReference type="SUPFAM" id="SSF46689">
    <property type="entry name" value="Homeodomain-like"/>
    <property type="match status" value="2"/>
</dbReference>
<proteinExistence type="predicted"/>
<dbReference type="PANTHER" id="PTHR46796">
    <property type="entry name" value="HTH-TYPE TRANSCRIPTIONAL ACTIVATOR RHAS-RELATED"/>
    <property type="match status" value="1"/>
</dbReference>
<dbReference type="InterPro" id="IPR018060">
    <property type="entry name" value="HTH_AraC"/>
</dbReference>
<keyword evidence="1" id="KW-0805">Transcription regulation</keyword>
<protein>
    <submittedName>
        <fullName evidence="5">AraC family transcriptional regulator</fullName>
    </submittedName>
</protein>
<comment type="caution">
    <text evidence="5">The sequence shown here is derived from an EMBL/GenBank/DDBJ whole genome shotgun (WGS) entry which is preliminary data.</text>
</comment>
<dbReference type="InterPro" id="IPR050204">
    <property type="entry name" value="AraC_XylS_family_regulators"/>
</dbReference>
<dbReference type="InterPro" id="IPR009057">
    <property type="entry name" value="Homeodomain-like_sf"/>
</dbReference>
<feature type="domain" description="HTH araC/xylS-type" evidence="4">
    <location>
        <begin position="162"/>
        <end position="260"/>
    </location>
</feature>
<dbReference type="PANTHER" id="PTHR46796:SF6">
    <property type="entry name" value="ARAC SUBFAMILY"/>
    <property type="match status" value="1"/>
</dbReference>
<reference evidence="5 6" key="1">
    <citation type="submission" date="2023-08" db="EMBL/GenBank/DDBJ databases">
        <title>Implementing the SeqCode for naming new Mesorhizobium species isolated from Vachellia karroo root nodules.</title>
        <authorList>
            <person name="Van Lill M."/>
        </authorList>
    </citation>
    <scope>NUCLEOTIDE SEQUENCE [LARGE SCALE GENOMIC DNA]</scope>
    <source>
        <strain evidence="5 6">MSK 1335</strain>
    </source>
</reference>
<dbReference type="SMART" id="SM00342">
    <property type="entry name" value="HTH_ARAC"/>
    <property type="match status" value="1"/>
</dbReference>
<dbReference type="Gene3D" id="1.10.10.60">
    <property type="entry name" value="Homeodomain-like"/>
    <property type="match status" value="2"/>
</dbReference>
<dbReference type="PRINTS" id="PR00032">
    <property type="entry name" value="HTHARAC"/>
</dbReference>
<gene>
    <name evidence="5" type="ORF">RFM68_32235</name>
</gene>
<evidence type="ECO:0000256" key="1">
    <source>
        <dbReference type="ARBA" id="ARBA00023015"/>
    </source>
</evidence>
<dbReference type="InterPro" id="IPR020449">
    <property type="entry name" value="Tscrpt_reg_AraC-type_HTH"/>
</dbReference>
<name>A0ABU4ZUN7_9HYPH</name>
<evidence type="ECO:0000313" key="6">
    <source>
        <dbReference type="Proteomes" id="UP001276840"/>
    </source>
</evidence>
<keyword evidence="2" id="KW-0238">DNA-binding</keyword>
<sequence>MIRRTGLERQETAISFPGHIFLMNLKGAASRGEDFVDGRRISFSPRRAGSVIHMPAGSDWTGWDEGEPTAAYLLVSIEKGFTDEAFGEMVRHRSCDLPASIGFRDSTVEMALQRIAIELRQPDPISVTMVESQAMHLLVQMVRRNGHYHEPAKGGLSAFDLKRAIAMIESSSDETPTLADLAKEVGVSRFHFSRAFKQSTGMTPHAFIARRRLDHSADMLRSTNMSATEIALECGFGSSSHFTIAFKRAFGVSPTEYRRRSTI</sequence>
<keyword evidence="3" id="KW-0804">Transcription</keyword>
<dbReference type="Pfam" id="PF12833">
    <property type="entry name" value="HTH_18"/>
    <property type="match status" value="1"/>
</dbReference>
<evidence type="ECO:0000259" key="4">
    <source>
        <dbReference type="PROSITE" id="PS01124"/>
    </source>
</evidence>
<keyword evidence="6" id="KW-1185">Reference proteome</keyword>
<dbReference type="PROSITE" id="PS01124">
    <property type="entry name" value="HTH_ARAC_FAMILY_2"/>
    <property type="match status" value="1"/>
</dbReference>
<accession>A0ABU4ZUN7</accession>
<dbReference type="RefSeq" id="WP_320236992.1">
    <property type="nucleotide sequence ID" value="NZ_JAVIJF010000037.1"/>
</dbReference>
<dbReference type="EMBL" id="JAVIJF010000037">
    <property type="protein sequence ID" value="MDX8529131.1"/>
    <property type="molecule type" value="Genomic_DNA"/>
</dbReference>
<evidence type="ECO:0000313" key="5">
    <source>
        <dbReference type="EMBL" id="MDX8529131.1"/>
    </source>
</evidence>
<evidence type="ECO:0000256" key="3">
    <source>
        <dbReference type="ARBA" id="ARBA00023163"/>
    </source>
</evidence>
<evidence type="ECO:0000256" key="2">
    <source>
        <dbReference type="ARBA" id="ARBA00023125"/>
    </source>
</evidence>